<evidence type="ECO:0000256" key="5">
    <source>
        <dbReference type="ARBA" id="ARBA00022840"/>
    </source>
</evidence>
<evidence type="ECO:0000256" key="3">
    <source>
        <dbReference type="ARBA" id="ARBA00022598"/>
    </source>
</evidence>
<feature type="domain" description="Methionyl/Valyl/Leucyl/Isoleucyl-tRNA synthetase anticodon-binding" evidence="13">
    <location>
        <begin position="714"/>
        <end position="848"/>
    </location>
</feature>
<evidence type="ECO:0000256" key="7">
    <source>
        <dbReference type="ARBA" id="ARBA00023146"/>
    </source>
</evidence>
<evidence type="ECO:0000256" key="6">
    <source>
        <dbReference type="ARBA" id="ARBA00022917"/>
    </source>
</evidence>
<keyword evidence="15" id="KW-1185">Reference proteome</keyword>
<dbReference type="PROSITE" id="PS00178">
    <property type="entry name" value="AA_TRNA_LIGASE_I"/>
    <property type="match status" value="1"/>
</dbReference>
<evidence type="ECO:0000256" key="9">
    <source>
        <dbReference type="ARBA" id="ARBA00047552"/>
    </source>
</evidence>
<keyword evidence="6 10" id="KW-0648">Protein biosynthesis</keyword>
<evidence type="ECO:0000256" key="4">
    <source>
        <dbReference type="ARBA" id="ARBA00022741"/>
    </source>
</evidence>
<dbReference type="EMBL" id="JRES01001077">
    <property type="protein sequence ID" value="KNC25702.1"/>
    <property type="molecule type" value="Genomic_DNA"/>
</dbReference>
<dbReference type="PANTHER" id="PTHR11946">
    <property type="entry name" value="VALYL-TRNA SYNTHETASES"/>
    <property type="match status" value="1"/>
</dbReference>
<protein>
    <recommendedName>
        <fullName evidence="2">valine--tRNA ligase</fullName>
        <ecNumber evidence="2">6.1.1.9</ecNumber>
    </recommendedName>
    <alternativeName>
        <fullName evidence="8">Valyl-tRNA synthetase</fullName>
    </alternativeName>
</protein>
<dbReference type="GO" id="GO:0005524">
    <property type="term" value="F:ATP binding"/>
    <property type="evidence" value="ECO:0007669"/>
    <property type="project" value="UniProtKB-KW"/>
</dbReference>
<comment type="similarity">
    <text evidence="1 10">Belongs to the class-I aminoacyl-tRNA synthetase family.</text>
</comment>
<feature type="domain" description="Aminoacyl-tRNA synthetase class Ia" evidence="12">
    <location>
        <begin position="50"/>
        <end position="658"/>
    </location>
</feature>
<dbReference type="OMA" id="GMTKMFP"/>
<dbReference type="NCBIfam" id="TIGR00422">
    <property type="entry name" value="valS"/>
    <property type="match status" value="1"/>
</dbReference>
<dbReference type="Gene3D" id="1.10.730.10">
    <property type="entry name" value="Isoleucyl-tRNA Synthetase, Domain 1"/>
    <property type="match status" value="1"/>
</dbReference>
<dbReference type="InterPro" id="IPR009008">
    <property type="entry name" value="Val/Leu/Ile-tRNA-synth_edit"/>
</dbReference>
<evidence type="ECO:0000256" key="11">
    <source>
        <dbReference type="SAM" id="Coils"/>
    </source>
</evidence>
<dbReference type="GO" id="GO:0005829">
    <property type="term" value="C:cytosol"/>
    <property type="evidence" value="ECO:0007669"/>
    <property type="project" value="TreeGrafter"/>
</dbReference>
<sequence>MYKLLKFSNKINRKNYIKHANLLNYQQRQRWSSNLASLAPGYQPKLVEQDKWQKSYTQPSEPKGKCKPGTFRMLLPPPNVTGNLHLGHALMATVQDVICRQQRQLGYEVVWIPGTDHAGIATQVVVEKKLLKEKGVTRHQIGREEFLKEVWKWKEEKGEGITQDLRKLGCTLTWDREYFTMDKRQAYAVNEAFIRLFEEGLMTRRESLVNWSCALESAISDIEVETLDLKGATEVAVPGYDRNITFGRIYDIKYKILGSDNEFITVSTTRPETLLGDVAVAVNPTDERYKKYRDMPEVLLWHPFREETLPLVFDVTVEPEFGTGAVKITPAHDRNDFDLANRHLLKSKQVFTPTGAINEDYKEFALLPRFEAREKILQKLGELQLLTDVRDHNMQLPICSRSKDVIEYMLRKQWFLHCQPMADEALAEVLSGRLQIVPPNFEIDWQKWLENCHDWCVSRQLWWGHQIPAYKAVDTTTNESTWVAAHSADEALSKAADILKSNSITVTQDSDVLDTWFSSALLPFSASNWPSEEYKKDYPLDVMETGHDILFFWVARMVMLGVKLTGTAPFKKILLNGIVCDAHGRKMSKSLGNVVTPQQVVQGASLESLQEDVKTTHKAGILSSAELQKSLKGLQRMFPQGIQECGTDALRFTLCSHNIKSHFINFDVNECYTNKLFLNKIWQATRFTLGAAERLNMPLNEVESMNNVPLTKWDLWILSRLAETLKICQESFENYNLHAATQALKQFLYNNLCDVYVETCKANINSQKSEGYIHCATLATALSWSLQAMSPFTPFLSEELLKYLPKNIEIELNRFHNPQLEQEINNILDISQNIRQLKSRHNISKKYDPQLKLYAHNEEALQLLQSHIQEIQALTLVRGVHLEMLTDSSKTNKDLKLFSTAGHLCSFGISTNDLYKPKEEKSKLANNLNEQKLQKLEAELKRYQMRMENEGFRRSASAEVQEKHAQKIQQLVVEIEKIKSIAS</sequence>
<dbReference type="CDD" id="cd07962">
    <property type="entry name" value="Anticodon_Ia_Val"/>
    <property type="match status" value="1"/>
</dbReference>
<accession>A0A0L0C056</accession>
<dbReference type="SUPFAM" id="SSF47323">
    <property type="entry name" value="Anticodon-binding domain of a subclass of class I aminoacyl-tRNA synthetases"/>
    <property type="match status" value="1"/>
</dbReference>
<dbReference type="PRINTS" id="PR00986">
    <property type="entry name" value="TRNASYNTHVAL"/>
</dbReference>
<keyword evidence="5 10" id="KW-0067">ATP-binding</keyword>
<dbReference type="CDD" id="cd00817">
    <property type="entry name" value="ValRS_core"/>
    <property type="match status" value="1"/>
</dbReference>
<evidence type="ECO:0000259" key="12">
    <source>
        <dbReference type="Pfam" id="PF00133"/>
    </source>
</evidence>
<dbReference type="OrthoDB" id="629407at2759"/>
<dbReference type="InterPro" id="IPR002303">
    <property type="entry name" value="Valyl-tRNA_ligase"/>
</dbReference>
<dbReference type="InterPro" id="IPR013155">
    <property type="entry name" value="M/V/L/I-tRNA-synth_anticd-bd"/>
</dbReference>
<dbReference type="Gene3D" id="3.40.50.620">
    <property type="entry name" value="HUPs"/>
    <property type="match status" value="2"/>
</dbReference>
<keyword evidence="7 10" id="KW-0030">Aminoacyl-tRNA synthetase</keyword>
<evidence type="ECO:0000256" key="1">
    <source>
        <dbReference type="ARBA" id="ARBA00005594"/>
    </source>
</evidence>
<dbReference type="FunFam" id="3.40.50.620:FF:000020">
    <property type="entry name" value="Valine--tRNA ligase, mitochondrial"/>
    <property type="match status" value="1"/>
</dbReference>
<proteinExistence type="inferred from homology"/>
<dbReference type="GO" id="GO:0004832">
    <property type="term" value="F:valine-tRNA ligase activity"/>
    <property type="evidence" value="ECO:0007669"/>
    <property type="project" value="UniProtKB-EC"/>
</dbReference>
<feature type="coiled-coil region" evidence="11">
    <location>
        <begin position="921"/>
        <end position="953"/>
    </location>
</feature>
<dbReference type="EC" id="6.1.1.9" evidence="2"/>
<dbReference type="Pfam" id="PF00133">
    <property type="entry name" value="tRNA-synt_1"/>
    <property type="match status" value="1"/>
</dbReference>
<evidence type="ECO:0000259" key="13">
    <source>
        <dbReference type="Pfam" id="PF08264"/>
    </source>
</evidence>
<dbReference type="InterPro" id="IPR002300">
    <property type="entry name" value="aa-tRNA-synth_Ia"/>
</dbReference>
<dbReference type="NCBIfam" id="NF004349">
    <property type="entry name" value="PRK05729.1"/>
    <property type="match status" value="1"/>
</dbReference>
<evidence type="ECO:0000313" key="14">
    <source>
        <dbReference type="EMBL" id="KNC25702.1"/>
    </source>
</evidence>
<gene>
    <name evidence="14" type="ORF">FF38_12885</name>
</gene>
<evidence type="ECO:0000256" key="10">
    <source>
        <dbReference type="RuleBase" id="RU363035"/>
    </source>
</evidence>
<name>A0A0L0C056_LUCCU</name>
<dbReference type="AlphaFoldDB" id="A0A0L0C056"/>
<keyword evidence="4 10" id="KW-0547">Nucleotide-binding</keyword>
<keyword evidence="11" id="KW-0175">Coiled coil</keyword>
<evidence type="ECO:0000256" key="2">
    <source>
        <dbReference type="ARBA" id="ARBA00013169"/>
    </source>
</evidence>
<organism evidence="14 15">
    <name type="scientific">Lucilia cuprina</name>
    <name type="common">Green bottle fly</name>
    <name type="synonym">Australian sheep blowfly</name>
    <dbReference type="NCBI Taxonomy" id="7375"/>
    <lineage>
        <taxon>Eukaryota</taxon>
        <taxon>Metazoa</taxon>
        <taxon>Ecdysozoa</taxon>
        <taxon>Arthropoda</taxon>
        <taxon>Hexapoda</taxon>
        <taxon>Insecta</taxon>
        <taxon>Pterygota</taxon>
        <taxon>Neoptera</taxon>
        <taxon>Endopterygota</taxon>
        <taxon>Diptera</taxon>
        <taxon>Brachycera</taxon>
        <taxon>Muscomorpha</taxon>
        <taxon>Oestroidea</taxon>
        <taxon>Calliphoridae</taxon>
        <taxon>Luciliinae</taxon>
        <taxon>Lucilia</taxon>
    </lineage>
</organism>
<dbReference type="InterPro" id="IPR033705">
    <property type="entry name" value="Anticodon_Ia_Val"/>
</dbReference>
<dbReference type="Pfam" id="PF08264">
    <property type="entry name" value="Anticodon_1"/>
    <property type="match status" value="1"/>
</dbReference>
<comment type="catalytic activity">
    <reaction evidence="9">
        <text>tRNA(Val) + L-valine + ATP = L-valyl-tRNA(Val) + AMP + diphosphate</text>
        <dbReference type="Rhea" id="RHEA:10704"/>
        <dbReference type="Rhea" id="RHEA-COMP:9672"/>
        <dbReference type="Rhea" id="RHEA-COMP:9708"/>
        <dbReference type="ChEBI" id="CHEBI:30616"/>
        <dbReference type="ChEBI" id="CHEBI:33019"/>
        <dbReference type="ChEBI" id="CHEBI:57762"/>
        <dbReference type="ChEBI" id="CHEBI:78442"/>
        <dbReference type="ChEBI" id="CHEBI:78537"/>
        <dbReference type="ChEBI" id="CHEBI:456215"/>
        <dbReference type="EC" id="6.1.1.9"/>
    </reaction>
</comment>
<dbReference type="InterPro" id="IPR009080">
    <property type="entry name" value="tRNAsynth_Ia_anticodon-bd"/>
</dbReference>
<dbReference type="STRING" id="7375.A0A0L0C056"/>
<dbReference type="GO" id="GO:0006438">
    <property type="term" value="P:valyl-tRNA aminoacylation"/>
    <property type="evidence" value="ECO:0007669"/>
    <property type="project" value="InterPro"/>
</dbReference>
<dbReference type="Gene3D" id="3.90.740.10">
    <property type="entry name" value="Valyl/Leucyl/Isoleucyl-tRNA synthetase, editing domain"/>
    <property type="match status" value="1"/>
</dbReference>
<evidence type="ECO:0000256" key="8">
    <source>
        <dbReference type="ARBA" id="ARBA00029936"/>
    </source>
</evidence>
<dbReference type="GO" id="GO:0002161">
    <property type="term" value="F:aminoacyl-tRNA deacylase activity"/>
    <property type="evidence" value="ECO:0007669"/>
    <property type="project" value="InterPro"/>
</dbReference>
<dbReference type="InterPro" id="IPR001412">
    <property type="entry name" value="aa-tRNA-synth_I_CS"/>
</dbReference>
<reference evidence="14 15" key="1">
    <citation type="journal article" date="2015" name="Nat. Commun.">
        <title>Lucilia cuprina genome unlocks parasitic fly biology to underpin future interventions.</title>
        <authorList>
            <person name="Anstead C.A."/>
            <person name="Korhonen P.K."/>
            <person name="Young N.D."/>
            <person name="Hall R.S."/>
            <person name="Jex A.R."/>
            <person name="Murali S.C."/>
            <person name="Hughes D.S."/>
            <person name="Lee S.F."/>
            <person name="Perry T."/>
            <person name="Stroehlein A.J."/>
            <person name="Ansell B.R."/>
            <person name="Breugelmans B."/>
            <person name="Hofmann A."/>
            <person name="Qu J."/>
            <person name="Dugan S."/>
            <person name="Lee S.L."/>
            <person name="Chao H."/>
            <person name="Dinh H."/>
            <person name="Han Y."/>
            <person name="Doddapaneni H.V."/>
            <person name="Worley K.C."/>
            <person name="Muzny D.M."/>
            <person name="Ioannidis P."/>
            <person name="Waterhouse R.M."/>
            <person name="Zdobnov E.M."/>
            <person name="James P.J."/>
            <person name="Bagnall N.H."/>
            <person name="Kotze A.C."/>
            <person name="Gibbs R.A."/>
            <person name="Richards S."/>
            <person name="Batterham P."/>
            <person name="Gasser R.B."/>
        </authorList>
    </citation>
    <scope>NUCLEOTIDE SEQUENCE [LARGE SCALE GENOMIC DNA]</scope>
    <source>
        <strain evidence="14 15">LS</strain>
        <tissue evidence="14">Full body</tissue>
    </source>
</reference>
<keyword evidence="3 10" id="KW-0436">Ligase</keyword>
<dbReference type="SUPFAM" id="SSF52374">
    <property type="entry name" value="Nucleotidylyl transferase"/>
    <property type="match status" value="1"/>
</dbReference>
<dbReference type="SUPFAM" id="SSF50677">
    <property type="entry name" value="ValRS/IleRS/LeuRS editing domain"/>
    <property type="match status" value="1"/>
</dbReference>
<dbReference type="PANTHER" id="PTHR11946:SF109">
    <property type="entry name" value="VALINE--TRNA LIGASE"/>
    <property type="match status" value="1"/>
</dbReference>
<dbReference type="InterPro" id="IPR014729">
    <property type="entry name" value="Rossmann-like_a/b/a_fold"/>
</dbReference>
<evidence type="ECO:0000313" key="15">
    <source>
        <dbReference type="Proteomes" id="UP000037069"/>
    </source>
</evidence>
<dbReference type="Proteomes" id="UP000037069">
    <property type="component" value="Unassembled WGS sequence"/>
</dbReference>
<comment type="caution">
    <text evidence="14">The sequence shown here is derived from an EMBL/GenBank/DDBJ whole genome shotgun (WGS) entry which is preliminary data.</text>
</comment>